<evidence type="ECO:0000313" key="8">
    <source>
        <dbReference type="Proteomes" id="UP000229278"/>
    </source>
</evidence>
<evidence type="ECO:0000256" key="5">
    <source>
        <dbReference type="ARBA" id="ARBA00022691"/>
    </source>
</evidence>
<feature type="domain" description="Tetrapyrrole methylase" evidence="6">
    <location>
        <begin position="4"/>
        <end position="215"/>
    </location>
</feature>
<name>A0A2G6PEB0_9GAMM</name>
<comment type="caution">
    <text evidence="7">The sequence shown here is derived from an EMBL/GenBank/DDBJ whole genome shotgun (WGS) entry which is preliminary data.</text>
</comment>
<dbReference type="Gene3D" id="3.40.1010.10">
    <property type="entry name" value="Cobalt-precorrin-4 Transmethylase, Domain 1"/>
    <property type="match status" value="1"/>
</dbReference>
<keyword evidence="4 7" id="KW-0808">Transferase</keyword>
<dbReference type="Proteomes" id="UP000229278">
    <property type="component" value="Unassembled WGS sequence"/>
</dbReference>
<sequence>MKQLYIIGIGPGSPEYLSPAAHKALESCTDLVGHGLYLNLLGELTDGKTRHKTPMGEELARATVALDLAANGQTTALVSSGDAGIYGMATVVFELLARKPKPEWEAVAIEVLPGISAMQAVAARVGAPLAHDFCVISLSDLLTPWELILKRIDLAGQGDFAVALYNAVSHKRSWQLIAARDTLLRYRKPDTPVIVAFNVTRKGEQLNLMTLAELDPEPLNMLSLVLVGNSETRRTGQWIYTPRGYHTKPELADT</sequence>
<dbReference type="CDD" id="cd11646">
    <property type="entry name" value="Precorrin_3B_C17_MT"/>
    <property type="match status" value="1"/>
</dbReference>
<evidence type="ECO:0000256" key="3">
    <source>
        <dbReference type="ARBA" id="ARBA00022603"/>
    </source>
</evidence>
<dbReference type="InterPro" id="IPR014776">
    <property type="entry name" value="4pyrrole_Mease_sub2"/>
</dbReference>
<evidence type="ECO:0000256" key="4">
    <source>
        <dbReference type="ARBA" id="ARBA00022679"/>
    </source>
</evidence>
<dbReference type="InterPro" id="IPR035996">
    <property type="entry name" value="4pyrrol_Methylase_sf"/>
</dbReference>
<dbReference type="InterPro" id="IPR006363">
    <property type="entry name" value="Cbl_synth_CobJ/CibH_dom"/>
</dbReference>
<reference evidence="7 8" key="1">
    <citation type="submission" date="2017-10" db="EMBL/GenBank/DDBJ databases">
        <title>Novel microbial diversity and functional potential in the marine mammal oral microbiome.</title>
        <authorList>
            <person name="Dudek N.K."/>
            <person name="Sun C.L."/>
            <person name="Burstein D."/>
            <person name="Kantor R.S."/>
            <person name="Aliaga Goltsman D.S."/>
            <person name="Bik E.M."/>
            <person name="Thomas B.C."/>
            <person name="Banfield J.F."/>
            <person name="Relman D.A."/>
        </authorList>
    </citation>
    <scope>NUCLEOTIDE SEQUENCE [LARGE SCALE GENOMIC DNA]</scope>
    <source>
        <strain evidence="7">DOLJORAL78_50_517</strain>
    </source>
</reference>
<evidence type="ECO:0000313" key="7">
    <source>
        <dbReference type="EMBL" id="PIE82901.1"/>
    </source>
</evidence>
<dbReference type="UniPathway" id="UPA00148"/>
<gene>
    <name evidence="7" type="primary">cobJ</name>
    <name evidence="7" type="ORF">CSA09_04960</name>
</gene>
<dbReference type="GO" id="GO:0009236">
    <property type="term" value="P:cobalamin biosynthetic process"/>
    <property type="evidence" value="ECO:0007669"/>
    <property type="project" value="UniProtKB-UniPathway"/>
</dbReference>
<organism evidence="7 8">
    <name type="scientific">Candidatus Contendibacter odensensis</name>
    <dbReference type="NCBI Taxonomy" id="1400860"/>
    <lineage>
        <taxon>Bacteria</taxon>
        <taxon>Pseudomonadati</taxon>
        <taxon>Pseudomonadota</taxon>
        <taxon>Gammaproteobacteria</taxon>
        <taxon>Candidatus Competibacteraceae</taxon>
        <taxon>Candidatus Contendibacter</taxon>
    </lineage>
</organism>
<keyword evidence="5" id="KW-0949">S-adenosyl-L-methionine</keyword>
<dbReference type="SUPFAM" id="SSF53790">
    <property type="entry name" value="Tetrapyrrole methylase"/>
    <property type="match status" value="1"/>
</dbReference>
<dbReference type="InterPro" id="IPR000878">
    <property type="entry name" value="4pyrrol_Mease"/>
</dbReference>
<keyword evidence="2" id="KW-0169">Cobalamin biosynthesis</keyword>
<dbReference type="AlphaFoldDB" id="A0A2G6PEB0"/>
<dbReference type="GO" id="GO:0032259">
    <property type="term" value="P:methylation"/>
    <property type="evidence" value="ECO:0007669"/>
    <property type="project" value="UniProtKB-KW"/>
</dbReference>
<dbReference type="GO" id="GO:0008168">
    <property type="term" value="F:methyltransferase activity"/>
    <property type="evidence" value="ECO:0007669"/>
    <property type="project" value="UniProtKB-KW"/>
</dbReference>
<comment type="pathway">
    <text evidence="1">Cofactor biosynthesis; adenosylcobalamin biosynthesis.</text>
</comment>
<evidence type="ECO:0000256" key="1">
    <source>
        <dbReference type="ARBA" id="ARBA00004953"/>
    </source>
</evidence>
<dbReference type="Gene3D" id="3.30.950.10">
    <property type="entry name" value="Methyltransferase, Cobalt-precorrin-4 Transmethylase, Domain 2"/>
    <property type="match status" value="1"/>
</dbReference>
<keyword evidence="3 7" id="KW-0489">Methyltransferase</keyword>
<dbReference type="InterPro" id="IPR051810">
    <property type="entry name" value="Precorrin_MeTrfase"/>
</dbReference>
<dbReference type="InterPro" id="IPR014777">
    <property type="entry name" value="4pyrrole_Mease_sub1"/>
</dbReference>
<dbReference type="PANTHER" id="PTHR47036">
    <property type="entry name" value="COBALT-FACTOR III C(17)-METHYLTRANSFERASE-RELATED"/>
    <property type="match status" value="1"/>
</dbReference>
<dbReference type="EMBL" id="PDTV01000011">
    <property type="protein sequence ID" value="PIE82901.1"/>
    <property type="molecule type" value="Genomic_DNA"/>
</dbReference>
<evidence type="ECO:0000256" key="2">
    <source>
        <dbReference type="ARBA" id="ARBA00022573"/>
    </source>
</evidence>
<protein>
    <submittedName>
        <fullName evidence="7">Precorrin-3B C(17)-methyltransferase</fullName>
    </submittedName>
</protein>
<dbReference type="NCBIfam" id="TIGR01466">
    <property type="entry name" value="cobJ_cbiH"/>
    <property type="match status" value="1"/>
</dbReference>
<evidence type="ECO:0000259" key="6">
    <source>
        <dbReference type="Pfam" id="PF00590"/>
    </source>
</evidence>
<dbReference type="PANTHER" id="PTHR47036:SF1">
    <property type="entry name" value="COBALT-FACTOR III C(17)-METHYLTRANSFERASE-RELATED"/>
    <property type="match status" value="1"/>
</dbReference>
<dbReference type="Pfam" id="PF00590">
    <property type="entry name" value="TP_methylase"/>
    <property type="match status" value="1"/>
</dbReference>
<accession>A0A2G6PEB0</accession>
<proteinExistence type="predicted"/>